<keyword evidence="2" id="KW-0808">Transferase</keyword>
<dbReference type="Proteomes" id="UP001500185">
    <property type="component" value="Unassembled WGS sequence"/>
</dbReference>
<keyword evidence="2" id="KW-0489">Methyltransferase</keyword>
<dbReference type="GO" id="GO:0032259">
    <property type="term" value="P:methylation"/>
    <property type="evidence" value="ECO:0007669"/>
    <property type="project" value="UniProtKB-KW"/>
</dbReference>
<feature type="domain" description="Methyltransferase type 12" evidence="1">
    <location>
        <begin position="65"/>
        <end position="141"/>
    </location>
</feature>
<dbReference type="RefSeq" id="WP_224453029.1">
    <property type="nucleotide sequence ID" value="NZ_BAAAGG010000005.1"/>
</dbReference>
<evidence type="ECO:0000313" key="3">
    <source>
        <dbReference type="Proteomes" id="UP001500185"/>
    </source>
</evidence>
<dbReference type="EMBL" id="BAAAGG010000005">
    <property type="protein sequence ID" value="GAA0753020.1"/>
    <property type="molecule type" value="Genomic_DNA"/>
</dbReference>
<evidence type="ECO:0000313" key="2">
    <source>
        <dbReference type="EMBL" id="GAA0753020.1"/>
    </source>
</evidence>
<evidence type="ECO:0000259" key="1">
    <source>
        <dbReference type="Pfam" id="PF08242"/>
    </source>
</evidence>
<dbReference type="Pfam" id="PF08242">
    <property type="entry name" value="Methyltransf_12"/>
    <property type="match status" value="1"/>
</dbReference>
<proteinExistence type="predicted"/>
<sequence>MSIKEKKPWPTQAAMEQIYKRKLWGGLSSEFYSGDGSHHPEILNPYIEVVTSFLSSFEAALIVCDLGCGDFNVGKHLVKHTQKYIAVDIVEDLIDRNKKLFKVDPLEFLHLDIAKERLPKADCAVVRQVLQHLSNAEVQCVTQKLSNFKYVILTEHIPEGDFVPNEDIISGQGTRLKKQSGLDLLASPFHLQVKDSKTLLSLTDKENKGLIVTKLYRMF</sequence>
<dbReference type="InterPro" id="IPR013217">
    <property type="entry name" value="Methyltransf_12"/>
</dbReference>
<dbReference type="GO" id="GO:0008168">
    <property type="term" value="F:methyltransferase activity"/>
    <property type="evidence" value="ECO:0007669"/>
    <property type="project" value="UniProtKB-KW"/>
</dbReference>
<protein>
    <submittedName>
        <fullName evidence="2">Class I SAM-dependent methyltransferase</fullName>
    </submittedName>
</protein>
<name>A0ABN1K2J9_9FLAO</name>
<dbReference type="SUPFAM" id="SSF53335">
    <property type="entry name" value="S-adenosyl-L-methionine-dependent methyltransferases"/>
    <property type="match status" value="1"/>
</dbReference>
<dbReference type="Gene3D" id="3.40.50.150">
    <property type="entry name" value="Vaccinia Virus protein VP39"/>
    <property type="match status" value="1"/>
</dbReference>
<comment type="caution">
    <text evidence="2">The sequence shown here is derived from an EMBL/GenBank/DDBJ whole genome shotgun (WGS) entry which is preliminary data.</text>
</comment>
<reference evidence="2 3" key="1">
    <citation type="journal article" date="2019" name="Int. J. Syst. Evol. Microbiol.">
        <title>The Global Catalogue of Microorganisms (GCM) 10K type strain sequencing project: providing services to taxonomists for standard genome sequencing and annotation.</title>
        <authorList>
            <consortium name="The Broad Institute Genomics Platform"/>
            <consortium name="The Broad Institute Genome Sequencing Center for Infectious Disease"/>
            <person name="Wu L."/>
            <person name="Ma J."/>
        </authorList>
    </citation>
    <scope>NUCLEOTIDE SEQUENCE [LARGE SCALE GENOMIC DNA]</scope>
    <source>
        <strain evidence="2 3">JCM 16231</strain>
    </source>
</reference>
<dbReference type="InterPro" id="IPR029063">
    <property type="entry name" value="SAM-dependent_MTases_sf"/>
</dbReference>
<keyword evidence="3" id="KW-1185">Reference proteome</keyword>
<organism evidence="2 3">
    <name type="scientific">Psychroflexus lacisalsi</name>
    <dbReference type="NCBI Taxonomy" id="503928"/>
    <lineage>
        <taxon>Bacteria</taxon>
        <taxon>Pseudomonadati</taxon>
        <taxon>Bacteroidota</taxon>
        <taxon>Flavobacteriia</taxon>
        <taxon>Flavobacteriales</taxon>
        <taxon>Flavobacteriaceae</taxon>
        <taxon>Psychroflexus</taxon>
    </lineage>
</organism>
<gene>
    <name evidence="2" type="ORF">GCM10009433_04600</name>
</gene>
<accession>A0ABN1K2J9</accession>